<dbReference type="PANTHER" id="PTHR11289">
    <property type="entry name" value="BREAST CANCER TYPE 2 SUSCEPTIBILITY PROTEIN BRCA2"/>
    <property type="match status" value="1"/>
</dbReference>
<dbReference type="Proteomes" id="UP001221898">
    <property type="component" value="Unassembled WGS sequence"/>
</dbReference>
<dbReference type="InterPro" id="IPR055077">
    <property type="entry name" value="BRCA2_TR2"/>
</dbReference>
<dbReference type="Pfam" id="PF09103">
    <property type="entry name" value="BRCA-2_OB1"/>
    <property type="match status" value="1"/>
</dbReference>
<accession>A0AAD7SM37</accession>
<dbReference type="EMBL" id="JAINUG010000052">
    <property type="protein sequence ID" value="KAJ8404718.1"/>
    <property type="molecule type" value="Genomic_DNA"/>
</dbReference>
<dbReference type="PIRSF" id="PIRSF002397">
    <property type="entry name" value="BRCA2"/>
    <property type="match status" value="1"/>
</dbReference>
<dbReference type="GO" id="GO:0006355">
    <property type="term" value="P:regulation of DNA-templated transcription"/>
    <property type="evidence" value="ECO:0007669"/>
    <property type="project" value="TreeGrafter"/>
</dbReference>
<dbReference type="Pfam" id="PF22687">
    <property type="entry name" value="BRCA2_TR2"/>
    <property type="match status" value="1"/>
</dbReference>
<reference evidence="3" key="1">
    <citation type="journal article" date="2023" name="Science">
        <title>Genome structures resolve the early diversification of teleost fishes.</title>
        <authorList>
            <person name="Parey E."/>
            <person name="Louis A."/>
            <person name="Montfort J."/>
            <person name="Bouchez O."/>
            <person name="Roques C."/>
            <person name="Iampietro C."/>
            <person name="Lluch J."/>
            <person name="Castinel A."/>
            <person name="Donnadieu C."/>
            <person name="Desvignes T."/>
            <person name="Floi Bucao C."/>
            <person name="Jouanno E."/>
            <person name="Wen M."/>
            <person name="Mejri S."/>
            <person name="Dirks R."/>
            <person name="Jansen H."/>
            <person name="Henkel C."/>
            <person name="Chen W.J."/>
            <person name="Zahm M."/>
            <person name="Cabau C."/>
            <person name="Klopp C."/>
            <person name="Thompson A.W."/>
            <person name="Robinson-Rechavi M."/>
            <person name="Braasch I."/>
            <person name="Lecointre G."/>
            <person name="Bobe J."/>
            <person name="Postlethwait J.H."/>
            <person name="Berthelot C."/>
            <person name="Roest Crollius H."/>
            <person name="Guiguen Y."/>
        </authorList>
    </citation>
    <scope>NUCLEOTIDE SEQUENCE</scope>
    <source>
        <strain evidence="3">NC1722</strain>
    </source>
</reference>
<dbReference type="SUPFAM" id="SSF50249">
    <property type="entry name" value="Nucleic acid-binding proteins"/>
    <property type="match status" value="3"/>
</dbReference>
<comment type="caution">
    <text evidence="3">The sequence shown here is derived from an EMBL/GenBank/DDBJ whole genome shotgun (WGS) entry which is preliminary data.</text>
</comment>
<dbReference type="InterPro" id="IPR015188">
    <property type="entry name" value="BRCA2_OB_3"/>
</dbReference>
<dbReference type="InterPro" id="IPR015525">
    <property type="entry name" value="BRCA2"/>
</dbReference>
<protein>
    <recommendedName>
        <fullName evidence="2">Tower domain-containing protein</fullName>
    </recommendedName>
</protein>
<dbReference type="InterPro" id="IPR036315">
    <property type="entry name" value="BRCA2_hlx_sf"/>
</dbReference>
<feature type="compositionally biased region" description="Polar residues" evidence="1">
    <location>
        <begin position="1559"/>
        <end position="1568"/>
    </location>
</feature>
<feature type="compositionally biased region" description="Polar residues" evidence="1">
    <location>
        <begin position="735"/>
        <end position="750"/>
    </location>
</feature>
<feature type="region of interest" description="Disordered" evidence="1">
    <location>
        <begin position="1483"/>
        <end position="1595"/>
    </location>
</feature>
<feature type="compositionally biased region" description="Polar residues" evidence="1">
    <location>
        <begin position="519"/>
        <end position="533"/>
    </location>
</feature>
<dbReference type="GO" id="GO:0000724">
    <property type="term" value="P:double-strand break repair via homologous recombination"/>
    <property type="evidence" value="ECO:0007669"/>
    <property type="project" value="InterPro"/>
</dbReference>
<evidence type="ECO:0000259" key="2">
    <source>
        <dbReference type="SMART" id="SM01341"/>
    </source>
</evidence>
<feature type="region of interest" description="Disordered" evidence="1">
    <location>
        <begin position="505"/>
        <end position="567"/>
    </location>
</feature>
<evidence type="ECO:0000313" key="4">
    <source>
        <dbReference type="Proteomes" id="UP001221898"/>
    </source>
</evidence>
<proteinExistence type="predicted"/>
<dbReference type="Pfam" id="PF09104">
    <property type="entry name" value="BRCA-2_OB3"/>
    <property type="match status" value="1"/>
</dbReference>
<dbReference type="Pfam" id="PF21318">
    <property type="entry name" value="BRCA2DBD_OB2"/>
    <property type="match status" value="1"/>
</dbReference>
<dbReference type="InterPro" id="IPR012340">
    <property type="entry name" value="NA-bd_OB-fold"/>
</dbReference>
<dbReference type="SUPFAM" id="SSF81878">
    <property type="entry name" value="BRCA2 tower domain"/>
    <property type="match status" value="1"/>
</dbReference>
<dbReference type="InterPro" id="IPR048262">
    <property type="entry name" value="BRCA2_OB_2_dom"/>
</dbReference>
<organism evidence="3 4">
    <name type="scientific">Aldrovandia affinis</name>
    <dbReference type="NCBI Taxonomy" id="143900"/>
    <lineage>
        <taxon>Eukaryota</taxon>
        <taxon>Metazoa</taxon>
        <taxon>Chordata</taxon>
        <taxon>Craniata</taxon>
        <taxon>Vertebrata</taxon>
        <taxon>Euteleostomi</taxon>
        <taxon>Actinopterygii</taxon>
        <taxon>Neopterygii</taxon>
        <taxon>Teleostei</taxon>
        <taxon>Notacanthiformes</taxon>
        <taxon>Halosauridae</taxon>
        <taxon>Aldrovandia</taxon>
    </lineage>
</organism>
<evidence type="ECO:0000313" key="3">
    <source>
        <dbReference type="EMBL" id="KAJ8404718.1"/>
    </source>
</evidence>
<dbReference type="SUPFAM" id="SSF81872">
    <property type="entry name" value="BRCA2 helical domain"/>
    <property type="match status" value="1"/>
</dbReference>
<feature type="compositionally biased region" description="Basic and acidic residues" evidence="1">
    <location>
        <begin position="534"/>
        <end position="550"/>
    </location>
</feature>
<sequence>MFEAFQCHIAEASLLEELGPLCPDWFEVLTAKSARDDASSDGPEASRKTCVQEGMASTPLGNTAADSQIFSTPKIFKSRMAQSPELLTTDEELFSPDRGGVGGSKLPWVDTSPSLFRSAKDSQTVKPCNTPLPTDYFAKEEDNTRPVSPSGDKCVIFVRELFPSVPNVYEMTELSSEMPDGPFVQPSEVNGQVDCLMDQSNCQGLPSVDESFSDSLWKQTLPDAIQDGEVRSAVASVLDGAEDVLSVFFSNSSSAFRRVKAKGRSRRRQTSSATVAVLTPPSELENGSTEEPAKIARRIEDVKDTFAFQKDDSSETKDRAITQWTPLTLPDISDTNAGIDFCTVSSTSSTTLPSEGLIERQTSTTLPARPKKGDEGHSLGMVVLAALQSRKSVPVQIELSSYKHVPQGVLGQDQAVVHQSAQENGEAPVRPNGSAPTQEHSVLGKVALELEDWEMVQGKAGGATQQSSSLLDMHSLGLSHCSVTQQRYLEQEAMACTRALLEDEDLDERAPPGAPGGLSTPSNIMTVTQSSDAKPSERSKGSGKRLKSEDSDFTDQPPLKRRLLADFDQSDCGKRAVLPPVKSSPNVTLRDRRIFRYNVPLQPNVTKPPGDQRQRKAEPHIVAPDSILQDSKLANPGGVVFMPPFRKCPKPEPQRTGQPPESRRLPSVFVPPFRRAQVSPCSSVGDAPPQPIPSSSEAPVVPTVFAPPFKKKDSSATEPGSDGKASGSFAGVAVTHNTSGDDSGPRSVNANIPGEREAVGERPTLAPASPGEHEADPSDPGQTLQNLRLARDLQDMRIRKKRRQVIRPQPGSLLPKPGLYAYGVQRGVSRISSASAESFRFRCGDFFRGEVLTAGDGLQLADGGWLIPGDGDTVGKEEFYRALCDTPGVDPKLISEGWLYNHYRWVVWKRASMERSFPSVMGSHCLTPEQVLLQLKYRYDVEVDQSRRSALRKIMERDDTPAKTLVLCVCGMATAGSVPVPTPPKPAQSESRTSPGSKAGGSPAGVVWVTDGWYAIKALLDAPLTAMLLKGRLAIGGKVVTHGAELVGSQDACPPLEAPESLMLKISANSTRPARWDTKLGFHRDPRPFRLPLSSLYSGGGLAGCVDMVVLRTYPTQWMEKKAGGVFVFRSDRAEQREARRHSDSKHKAMEVLFAKVQAQFEKDQEVRTRAKSRRRRLSRQEIEALQDGEELDTAVESDPIHLESHLSEQQLATLSNYRQSLGQERQERLQEHFRQALAEAQEAEGGACSNRDVAPLWKLSVCDFSDQRSNVYLLSIWRPSMELQSLLREGRRFKVYQVATSEGKKRASSTAVQLTATKRTHFQHVLVSPECLPELFQPRVSVSFRALQGPGFHAPCGEVDVVGFVLSIADRHGPSPALYLVDERQDFACVRIAAGLAQLALEELVKPLTLLALSNLQLRHQSPALMPALFAGELTLFSTHPKEPHLQVACAHLRSVVQGNKHFFQTAEEKLSGFIPSNVPSSLLSPREAGPSPKMANGQIPPQPVRASGLFTPVSRKPPLPVSTSEDRDPKTLKRKRGLDFLSRIPSPPPLSPLWGNASPSVKSTFNPPRKSETPQPLGREPPPPHGPTPEEAEWVNDEELAMINTQALLDGLGGPA</sequence>
<gene>
    <name evidence="3" type="ORF">AAFF_G00335810</name>
</gene>
<dbReference type="InterPro" id="IPR015187">
    <property type="entry name" value="BRCA2_OB_1"/>
</dbReference>
<evidence type="ECO:0000256" key="1">
    <source>
        <dbReference type="SAM" id="MobiDB-lite"/>
    </source>
</evidence>
<dbReference type="Gene3D" id="6.10.70.10">
    <property type="match status" value="1"/>
</dbReference>
<dbReference type="CDD" id="cd04493">
    <property type="entry name" value="BRCA2DBD_OB1"/>
    <property type="match status" value="1"/>
</dbReference>
<feature type="region of interest" description="Disordered" evidence="1">
    <location>
        <begin position="418"/>
        <end position="438"/>
    </location>
</feature>
<dbReference type="CDD" id="cd04494">
    <property type="entry name" value="BRCA2DBD_OB2"/>
    <property type="match status" value="1"/>
</dbReference>
<dbReference type="InterPro" id="IPR015252">
    <property type="entry name" value="BRCA2_hlx"/>
</dbReference>
<dbReference type="Gene3D" id="2.40.50.140">
    <property type="entry name" value="Nucleic acid-binding proteins"/>
    <property type="match status" value="3"/>
</dbReference>
<dbReference type="SMART" id="SM01341">
    <property type="entry name" value="Tower"/>
    <property type="match status" value="1"/>
</dbReference>
<feature type="domain" description="Tower" evidence="2">
    <location>
        <begin position="1119"/>
        <end position="1160"/>
    </location>
</feature>
<dbReference type="GO" id="GO:0005634">
    <property type="term" value="C:nucleus"/>
    <property type="evidence" value="ECO:0007669"/>
    <property type="project" value="TreeGrafter"/>
</dbReference>
<dbReference type="Pfam" id="PF09169">
    <property type="entry name" value="BRCA-2_helical"/>
    <property type="match status" value="2"/>
</dbReference>
<dbReference type="PANTHER" id="PTHR11289:SF0">
    <property type="entry name" value="BREAST CANCER TYPE 2 SUSCEPTIBILITY PROTEIN"/>
    <property type="match status" value="1"/>
</dbReference>
<keyword evidence="4" id="KW-1185">Reference proteome</keyword>
<feature type="region of interest" description="Disordered" evidence="1">
    <location>
        <begin position="642"/>
        <end position="784"/>
    </location>
</feature>
<dbReference type="Pfam" id="PF09121">
    <property type="entry name" value="Tower"/>
    <property type="match status" value="1"/>
</dbReference>
<feature type="region of interest" description="Disordered" evidence="1">
    <location>
        <begin position="979"/>
        <end position="1002"/>
    </location>
</feature>
<dbReference type="InterPro" id="IPR015205">
    <property type="entry name" value="Tower_dom"/>
</dbReference>
<name>A0AAD7SM37_9TELE</name>
<feature type="compositionally biased region" description="Low complexity" evidence="1">
    <location>
        <begin position="698"/>
        <end position="708"/>
    </location>
</feature>